<evidence type="ECO:0000256" key="6">
    <source>
        <dbReference type="ARBA" id="ARBA00022989"/>
    </source>
</evidence>
<sequence>MCQQTEEMQQEVKVDKWDGSAVRNALDDEVRCIVTQDWRMEEDHRLPDGRLAISVLAVAAAGWALLWDWWHPFPESRPVLVACVLSYFLLMGILTLYTNYYEKGIFVVAKQKDEVGLEAAKVFTIRSFLERFDDMYRLEMTVNVEGQRKTGTAQLEKSIASWFDSNGVLRKDLLRKDVEKLQRSLLEDQKGARAK</sequence>
<accession>A0A1V9XW57</accession>
<feature type="transmembrane region" description="Helical" evidence="9">
    <location>
        <begin position="49"/>
        <end position="67"/>
    </location>
</feature>
<evidence type="ECO:0000256" key="3">
    <source>
        <dbReference type="ARBA" id="ARBA00017057"/>
    </source>
</evidence>
<evidence type="ECO:0000313" key="10">
    <source>
        <dbReference type="EMBL" id="OQR77726.1"/>
    </source>
</evidence>
<keyword evidence="11" id="KW-1185">Reference proteome</keyword>
<comment type="caution">
    <text evidence="10">The sequence shown here is derived from an EMBL/GenBank/DDBJ whole genome shotgun (WGS) entry which is preliminary data.</text>
</comment>
<dbReference type="GO" id="GO:0006465">
    <property type="term" value="P:signal peptide processing"/>
    <property type="evidence" value="ECO:0007669"/>
    <property type="project" value="UniProtKB-UniRule"/>
</dbReference>
<evidence type="ECO:0000256" key="9">
    <source>
        <dbReference type="RuleBase" id="RU368033"/>
    </source>
</evidence>
<evidence type="ECO:0000256" key="5">
    <source>
        <dbReference type="ARBA" id="ARBA00022824"/>
    </source>
</evidence>
<comment type="similarity">
    <text evidence="2 9">Belongs to the SPCS2 family.</text>
</comment>
<dbReference type="FunCoup" id="A0A1V9XW57">
    <property type="interactions" value="1723"/>
</dbReference>
<dbReference type="PANTHER" id="PTHR13085">
    <property type="entry name" value="MICROSOMAL SIGNAL PEPTIDASE 25 KDA SUBUNIT"/>
    <property type="match status" value="1"/>
</dbReference>
<dbReference type="InParanoid" id="A0A1V9XW57"/>
<keyword evidence="6 9" id="KW-1133">Transmembrane helix</keyword>
<evidence type="ECO:0000256" key="8">
    <source>
        <dbReference type="ARBA" id="ARBA00045608"/>
    </source>
</evidence>
<dbReference type="OrthoDB" id="29558at2759"/>
<organism evidence="10 11">
    <name type="scientific">Tropilaelaps mercedesae</name>
    <dbReference type="NCBI Taxonomy" id="418985"/>
    <lineage>
        <taxon>Eukaryota</taxon>
        <taxon>Metazoa</taxon>
        <taxon>Ecdysozoa</taxon>
        <taxon>Arthropoda</taxon>
        <taxon>Chelicerata</taxon>
        <taxon>Arachnida</taxon>
        <taxon>Acari</taxon>
        <taxon>Parasitiformes</taxon>
        <taxon>Mesostigmata</taxon>
        <taxon>Gamasina</taxon>
        <taxon>Dermanyssoidea</taxon>
        <taxon>Laelapidae</taxon>
        <taxon>Tropilaelaps</taxon>
    </lineage>
</organism>
<evidence type="ECO:0000256" key="2">
    <source>
        <dbReference type="ARBA" id="ARBA00007324"/>
    </source>
</evidence>
<dbReference type="Pfam" id="PF06703">
    <property type="entry name" value="SPC25"/>
    <property type="match status" value="1"/>
</dbReference>
<comment type="subcellular location">
    <subcellularLocation>
        <location evidence="1 9">Endoplasmic reticulum membrane</location>
        <topology evidence="1 9">Multi-pass membrane protein</topology>
    </subcellularLocation>
</comment>
<dbReference type="AlphaFoldDB" id="A0A1V9XW57"/>
<dbReference type="STRING" id="418985.A0A1V9XW57"/>
<keyword evidence="5 9" id="KW-0256">Endoplasmic reticulum</keyword>
<keyword evidence="4 9" id="KW-0812">Transmembrane</keyword>
<feature type="transmembrane region" description="Helical" evidence="9">
    <location>
        <begin position="79"/>
        <end position="100"/>
    </location>
</feature>
<dbReference type="Proteomes" id="UP000192247">
    <property type="component" value="Unassembled WGS sequence"/>
</dbReference>
<comment type="function">
    <text evidence="8 9">Component of the signal peptidase complex (SPC) which catalyzes the cleavage of N-terminal signal sequences from nascent proteins as they are translocated into the lumen of the endoplasmic reticulum. Enhances the enzymatic activity of SPC and facilitates the interactions between different components of the translocation site.</text>
</comment>
<dbReference type="GO" id="GO:0008233">
    <property type="term" value="F:peptidase activity"/>
    <property type="evidence" value="ECO:0007669"/>
    <property type="project" value="UniProtKB-UniRule"/>
</dbReference>
<reference evidence="10 11" key="1">
    <citation type="journal article" date="2017" name="Gigascience">
        <title>Draft genome of the honey bee ectoparasitic mite, Tropilaelaps mercedesae, is shaped by the parasitic life history.</title>
        <authorList>
            <person name="Dong X."/>
            <person name="Armstrong S.D."/>
            <person name="Xia D."/>
            <person name="Makepeace B.L."/>
            <person name="Darby A.C."/>
            <person name="Kadowaki T."/>
        </authorList>
    </citation>
    <scope>NUCLEOTIDE SEQUENCE [LARGE SCALE GENOMIC DNA]</scope>
    <source>
        <strain evidence="10">Wuxi-XJTLU</strain>
    </source>
</reference>
<dbReference type="EMBL" id="MNPL01003135">
    <property type="protein sequence ID" value="OQR77726.1"/>
    <property type="molecule type" value="Genomic_DNA"/>
</dbReference>
<protein>
    <recommendedName>
        <fullName evidence="3 9">Signal peptidase complex subunit 2</fullName>
    </recommendedName>
</protein>
<evidence type="ECO:0000256" key="1">
    <source>
        <dbReference type="ARBA" id="ARBA00004477"/>
    </source>
</evidence>
<evidence type="ECO:0000256" key="4">
    <source>
        <dbReference type="ARBA" id="ARBA00022692"/>
    </source>
</evidence>
<dbReference type="GO" id="GO:0005787">
    <property type="term" value="C:signal peptidase complex"/>
    <property type="evidence" value="ECO:0007669"/>
    <property type="project" value="UniProtKB-UniRule"/>
</dbReference>
<keyword evidence="7 9" id="KW-0472">Membrane</keyword>
<name>A0A1V9XW57_9ACAR</name>
<dbReference type="GO" id="GO:0045047">
    <property type="term" value="P:protein targeting to ER"/>
    <property type="evidence" value="ECO:0007669"/>
    <property type="project" value="TreeGrafter"/>
</dbReference>
<dbReference type="InterPro" id="IPR009582">
    <property type="entry name" value="Spc2/SPCS2"/>
</dbReference>
<dbReference type="PANTHER" id="PTHR13085:SF0">
    <property type="entry name" value="SIGNAL PEPTIDASE COMPLEX SUBUNIT 2"/>
    <property type="match status" value="1"/>
</dbReference>
<gene>
    <name evidence="10" type="ORF">BIW11_06887</name>
</gene>
<evidence type="ECO:0000256" key="7">
    <source>
        <dbReference type="ARBA" id="ARBA00023136"/>
    </source>
</evidence>
<evidence type="ECO:0000313" key="11">
    <source>
        <dbReference type="Proteomes" id="UP000192247"/>
    </source>
</evidence>
<proteinExistence type="inferred from homology"/>